<dbReference type="InterPro" id="IPR017984">
    <property type="entry name" value="Chromo_dom_subgr"/>
</dbReference>
<keyword evidence="2" id="KW-0539">Nucleus</keyword>
<dbReference type="Pfam" id="PF17218">
    <property type="entry name" value="CBX7_C"/>
    <property type="match status" value="1"/>
</dbReference>
<dbReference type="Pfam" id="PF00385">
    <property type="entry name" value="Chromo"/>
    <property type="match status" value="1"/>
</dbReference>
<dbReference type="EMBL" id="CAJOBA010046009">
    <property type="protein sequence ID" value="CAF4184120.1"/>
    <property type="molecule type" value="Genomic_DNA"/>
</dbReference>
<keyword evidence="8" id="KW-1185">Reference proteome</keyword>
<evidence type="ECO:0000256" key="2">
    <source>
        <dbReference type="ARBA" id="ARBA00023242"/>
    </source>
</evidence>
<dbReference type="InterPro" id="IPR052458">
    <property type="entry name" value="PcG_PRC1-like_component"/>
</dbReference>
<dbReference type="AlphaFoldDB" id="A0A814AKN9"/>
<evidence type="ECO:0000313" key="4">
    <source>
        <dbReference type="EMBL" id="CAF0915580.1"/>
    </source>
</evidence>
<dbReference type="InterPro" id="IPR023780">
    <property type="entry name" value="Chromo_domain"/>
</dbReference>
<sequence length="173" mass="20502">MVDNKKNKKTEEKSSGKVYAAEKLLRRRRYKGKTEYLVKWKGWKTRHNTWEPEVNIIDKRLIEHFKKHPLPCRSRKVLEVVSSEEEEDNTTNEEPICNIKLENKTDLLPRNITAETLENNHNNEDASKDLKSMSVIQEPIEFWYPKSVEQKFAITDVICNDVTVTIREYVNRI</sequence>
<dbReference type="SMART" id="SM00298">
    <property type="entry name" value="CHROMO"/>
    <property type="match status" value="1"/>
</dbReference>
<evidence type="ECO:0000313" key="6">
    <source>
        <dbReference type="EMBL" id="CAF3695822.1"/>
    </source>
</evidence>
<dbReference type="GO" id="GO:0000785">
    <property type="term" value="C:chromatin"/>
    <property type="evidence" value="ECO:0007669"/>
    <property type="project" value="TreeGrafter"/>
</dbReference>
<dbReference type="PANTHER" id="PTHR46389">
    <property type="entry name" value="POLYCOMB GROUP PROTEIN PC"/>
    <property type="match status" value="1"/>
</dbReference>
<dbReference type="Proteomes" id="UP000677228">
    <property type="component" value="Unassembled WGS sequence"/>
</dbReference>
<dbReference type="SUPFAM" id="SSF54160">
    <property type="entry name" value="Chromo domain-like"/>
    <property type="match status" value="1"/>
</dbReference>
<proteinExistence type="predicted"/>
<dbReference type="InterPro" id="IPR023779">
    <property type="entry name" value="Chromodomain_CS"/>
</dbReference>
<dbReference type="EMBL" id="CAJNOQ010001737">
    <property type="protein sequence ID" value="CAF0915580.1"/>
    <property type="molecule type" value="Genomic_DNA"/>
</dbReference>
<dbReference type="OrthoDB" id="1918685at2759"/>
<dbReference type="PROSITE" id="PS00598">
    <property type="entry name" value="CHROMO_1"/>
    <property type="match status" value="1"/>
</dbReference>
<dbReference type="PANTHER" id="PTHR46389:SF3">
    <property type="entry name" value="POLYCOMB GROUP PROTEIN PC"/>
    <property type="match status" value="1"/>
</dbReference>
<gene>
    <name evidence="4" type="ORF">GPM918_LOCUS9375</name>
    <name evidence="5" type="ORF">OVA965_LOCUS31855</name>
    <name evidence="6" type="ORF">SRO942_LOCUS9376</name>
    <name evidence="7" type="ORF">TMI583_LOCUS32702</name>
</gene>
<dbReference type="EMBL" id="CAJNOK010024330">
    <property type="protein sequence ID" value="CAF1375189.1"/>
    <property type="molecule type" value="Genomic_DNA"/>
</dbReference>
<dbReference type="Gene3D" id="2.40.50.40">
    <property type="match status" value="1"/>
</dbReference>
<dbReference type="PROSITE" id="PS50013">
    <property type="entry name" value="CHROMO_2"/>
    <property type="match status" value="1"/>
</dbReference>
<feature type="domain" description="Chromo" evidence="3">
    <location>
        <begin position="19"/>
        <end position="67"/>
    </location>
</feature>
<evidence type="ECO:0000259" key="3">
    <source>
        <dbReference type="PROSITE" id="PS50013"/>
    </source>
</evidence>
<dbReference type="GO" id="GO:0035102">
    <property type="term" value="C:PRC1 complex"/>
    <property type="evidence" value="ECO:0007669"/>
    <property type="project" value="TreeGrafter"/>
</dbReference>
<dbReference type="InterPro" id="IPR000953">
    <property type="entry name" value="Chromo/chromo_shadow_dom"/>
</dbReference>
<dbReference type="Proteomes" id="UP000682733">
    <property type="component" value="Unassembled WGS sequence"/>
</dbReference>
<accession>A0A814AKN9</accession>
<evidence type="ECO:0000313" key="8">
    <source>
        <dbReference type="Proteomes" id="UP000663829"/>
    </source>
</evidence>
<dbReference type="EMBL" id="CAJOBC010001737">
    <property type="protein sequence ID" value="CAF3695822.1"/>
    <property type="molecule type" value="Genomic_DNA"/>
</dbReference>
<evidence type="ECO:0000313" key="5">
    <source>
        <dbReference type="EMBL" id="CAF1375189.1"/>
    </source>
</evidence>
<comment type="subcellular location">
    <subcellularLocation>
        <location evidence="1">Nucleus</location>
    </subcellularLocation>
</comment>
<name>A0A814AKN9_9BILA</name>
<dbReference type="Proteomes" id="UP000681722">
    <property type="component" value="Unassembled WGS sequence"/>
</dbReference>
<comment type="caution">
    <text evidence="4">The sequence shown here is derived from an EMBL/GenBank/DDBJ whole genome shotgun (WGS) entry which is preliminary data.</text>
</comment>
<evidence type="ECO:0000313" key="7">
    <source>
        <dbReference type="EMBL" id="CAF4184120.1"/>
    </source>
</evidence>
<dbReference type="InterPro" id="IPR033773">
    <property type="entry name" value="CBX7_C"/>
</dbReference>
<dbReference type="InterPro" id="IPR016197">
    <property type="entry name" value="Chromo-like_dom_sf"/>
</dbReference>
<evidence type="ECO:0000256" key="1">
    <source>
        <dbReference type="ARBA" id="ARBA00004123"/>
    </source>
</evidence>
<dbReference type="Proteomes" id="UP000663829">
    <property type="component" value="Unassembled WGS sequence"/>
</dbReference>
<reference evidence="4" key="1">
    <citation type="submission" date="2021-02" db="EMBL/GenBank/DDBJ databases">
        <authorList>
            <person name="Nowell W R."/>
        </authorList>
    </citation>
    <scope>NUCLEOTIDE SEQUENCE</scope>
</reference>
<protein>
    <recommendedName>
        <fullName evidence="3">Chromo domain-containing protein</fullName>
    </recommendedName>
</protein>
<organism evidence="4 8">
    <name type="scientific">Didymodactylos carnosus</name>
    <dbReference type="NCBI Taxonomy" id="1234261"/>
    <lineage>
        <taxon>Eukaryota</taxon>
        <taxon>Metazoa</taxon>
        <taxon>Spiralia</taxon>
        <taxon>Gnathifera</taxon>
        <taxon>Rotifera</taxon>
        <taxon>Eurotatoria</taxon>
        <taxon>Bdelloidea</taxon>
        <taxon>Philodinida</taxon>
        <taxon>Philodinidae</taxon>
        <taxon>Didymodactylos</taxon>
    </lineage>
</organism>
<dbReference type="GO" id="GO:0003682">
    <property type="term" value="F:chromatin binding"/>
    <property type="evidence" value="ECO:0007669"/>
    <property type="project" value="TreeGrafter"/>
</dbReference>
<dbReference type="GO" id="GO:0000122">
    <property type="term" value="P:negative regulation of transcription by RNA polymerase II"/>
    <property type="evidence" value="ECO:0007669"/>
    <property type="project" value="TreeGrafter"/>
</dbReference>
<dbReference type="PRINTS" id="PR00504">
    <property type="entry name" value="CHROMODOMAIN"/>
</dbReference>